<proteinExistence type="predicted"/>
<dbReference type="Proteomes" id="UP000002945">
    <property type="component" value="Unassembled WGS sequence"/>
</dbReference>
<evidence type="ECO:0000256" key="1">
    <source>
        <dbReference type="SAM" id="Coils"/>
    </source>
</evidence>
<reference evidence="3 4" key="1">
    <citation type="journal article" date="2011" name="J. Bacteriol.">
        <title>Genome sequence of the algicidal bacterium Kordia algicida OT-1.</title>
        <authorList>
            <person name="Lee H.S."/>
            <person name="Kang S.G."/>
            <person name="Kwon K.K."/>
            <person name="Lee J.H."/>
            <person name="Kim S.J."/>
        </authorList>
    </citation>
    <scope>NUCLEOTIDE SEQUENCE [LARGE SCALE GENOMIC DNA]</scope>
    <source>
        <strain evidence="3 4">OT-1</strain>
    </source>
</reference>
<organism evidence="3 4">
    <name type="scientific">Kordia algicida OT-1</name>
    <dbReference type="NCBI Taxonomy" id="391587"/>
    <lineage>
        <taxon>Bacteria</taxon>
        <taxon>Pseudomonadati</taxon>
        <taxon>Bacteroidota</taxon>
        <taxon>Flavobacteriia</taxon>
        <taxon>Flavobacteriales</taxon>
        <taxon>Flavobacteriaceae</taxon>
        <taxon>Kordia</taxon>
    </lineage>
</organism>
<keyword evidence="2" id="KW-0472">Membrane</keyword>
<dbReference type="EMBL" id="ABIB01000006">
    <property type="protein sequence ID" value="EDP95772.1"/>
    <property type="molecule type" value="Genomic_DNA"/>
</dbReference>
<sequence length="173" mass="20222">MKNIKDILNEKDVTAETPKLPKGHRAEFLEKLATTEGIPAPKSKFYYWKNIAAACVLFIGIGAFIYTNYGKEEIQESSLFTEMKSIEDQYLQSIADEWKSFELTANDTHLVKKYKERLENLDASYQELKQEFLVQKNSLTTLEKMIKNLQMRLSLLQEIQQHLKRLQDEQNNI</sequence>
<dbReference type="RefSeq" id="WP_007093607.1">
    <property type="nucleotide sequence ID" value="NZ_CP142125.1"/>
</dbReference>
<evidence type="ECO:0000313" key="4">
    <source>
        <dbReference type="Proteomes" id="UP000002945"/>
    </source>
</evidence>
<accession>A9DZX2</accession>
<keyword evidence="4" id="KW-1185">Reference proteome</keyword>
<gene>
    <name evidence="3" type="ORF">KAOT1_05192</name>
</gene>
<dbReference type="AlphaFoldDB" id="A9DZX2"/>
<feature type="transmembrane region" description="Helical" evidence="2">
    <location>
        <begin position="51"/>
        <end position="69"/>
    </location>
</feature>
<keyword evidence="2" id="KW-0812">Transmembrane</keyword>
<protein>
    <submittedName>
        <fullName evidence="3">Uncharacterized protein</fullName>
    </submittedName>
</protein>
<keyword evidence="2" id="KW-1133">Transmembrane helix</keyword>
<evidence type="ECO:0000256" key="2">
    <source>
        <dbReference type="SAM" id="Phobius"/>
    </source>
</evidence>
<dbReference type="eggNOG" id="ENOG5032R4E">
    <property type="taxonomic scope" value="Bacteria"/>
</dbReference>
<dbReference type="HOGENOM" id="CLU_132036_0_0_10"/>
<evidence type="ECO:0000313" key="3">
    <source>
        <dbReference type="EMBL" id="EDP95772.1"/>
    </source>
</evidence>
<feature type="coiled-coil region" evidence="1">
    <location>
        <begin position="111"/>
        <end position="172"/>
    </location>
</feature>
<comment type="caution">
    <text evidence="3">The sequence shown here is derived from an EMBL/GenBank/DDBJ whole genome shotgun (WGS) entry which is preliminary data.</text>
</comment>
<dbReference type="OrthoDB" id="1435895at2"/>
<name>A9DZX2_9FLAO</name>
<keyword evidence="1" id="KW-0175">Coiled coil</keyword>
<dbReference type="STRING" id="391587.KAOT1_05192"/>